<reference evidence="4 5" key="1">
    <citation type="submission" date="2016-07" db="EMBL/GenBank/DDBJ databases">
        <title>Multiple horizontal gene transfer events from other fungi enriched the ability of initially mycotrophic Trichoderma (Ascomycota) to feed on dead plant biomass.</title>
        <authorList>
            <consortium name="DOE Joint Genome Institute"/>
            <person name="Aerts A."/>
            <person name="Atanasova L."/>
            <person name="Chenthamara K."/>
            <person name="Zhang J."/>
            <person name="Grujic M."/>
            <person name="Henrissat B."/>
            <person name="Kuo A."/>
            <person name="Salamov A."/>
            <person name="Lipzen A."/>
            <person name="Labutti K."/>
            <person name="Barry K."/>
            <person name="Miao Y."/>
            <person name="Rahimi M.J."/>
            <person name="Shen Q."/>
            <person name="Grigoriev I.V."/>
            <person name="Kubicek C.P."/>
            <person name="Druzhinina I.S."/>
        </authorList>
    </citation>
    <scope>NUCLEOTIDE SEQUENCE [LARGE SCALE GENOMIC DNA]</scope>
    <source>
        <strain evidence="4 5">CBS 226.95</strain>
    </source>
</reference>
<dbReference type="PROSITE" id="PS50297">
    <property type="entry name" value="ANK_REP_REGION"/>
    <property type="match status" value="3"/>
</dbReference>
<keyword evidence="2 3" id="KW-0040">ANK repeat</keyword>
<feature type="repeat" description="ANK" evidence="3">
    <location>
        <begin position="59"/>
        <end position="91"/>
    </location>
</feature>
<dbReference type="RefSeq" id="XP_024778956.1">
    <property type="nucleotide sequence ID" value="XM_024922469.1"/>
</dbReference>
<feature type="repeat" description="ANK" evidence="3">
    <location>
        <begin position="92"/>
        <end position="124"/>
    </location>
</feature>
<dbReference type="STRING" id="983964.A0A2T4AQB8"/>
<accession>A0A2T4AQB8</accession>
<dbReference type="PRINTS" id="PR01415">
    <property type="entry name" value="ANKYRIN"/>
</dbReference>
<dbReference type="Gene3D" id="1.25.40.20">
    <property type="entry name" value="Ankyrin repeat-containing domain"/>
    <property type="match status" value="1"/>
</dbReference>
<organism evidence="4 5">
    <name type="scientific">Trichoderma harzianum CBS 226.95</name>
    <dbReference type="NCBI Taxonomy" id="983964"/>
    <lineage>
        <taxon>Eukaryota</taxon>
        <taxon>Fungi</taxon>
        <taxon>Dikarya</taxon>
        <taxon>Ascomycota</taxon>
        <taxon>Pezizomycotina</taxon>
        <taxon>Sordariomycetes</taxon>
        <taxon>Hypocreomycetidae</taxon>
        <taxon>Hypocreales</taxon>
        <taxon>Hypocreaceae</taxon>
        <taxon>Trichoderma</taxon>
    </lineage>
</organism>
<dbReference type="SMART" id="SM00248">
    <property type="entry name" value="ANK"/>
    <property type="match status" value="3"/>
</dbReference>
<dbReference type="Proteomes" id="UP000241690">
    <property type="component" value="Unassembled WGS sequence"/>
</dbReference>
<keyword evidence="1" id="KW-0677">Repeat</keyword>
<evidence type="ECO:0000313" key="4">
    <source>
        <dbReference type="EMBL" id="PTB59279.1"/>
    </source>
</evidence>
<keyword evidence="5" id="KW-1185">Reference proteome</keyword>
<dbReference type="InterPro" id="IPR002110">
    <property type="entry name" value="Ankyrin_rpt"/>
</dbReference>
<dbReference type="AlphaFoldDB" id="A0A2T4AQB8"/>
<dbReference type="EMBL" id="KZ679676">
    <property type="protein sequence ID" value="PTB59279.1"/>
    <property type="molecule type" value="Genomic_DNA"/>
</dbReference>
<sequence>MRQKALVAKEIEYNVTLTKNFTRQAEVIRKLSGLSTQWENIQKRWDTLGQDESLRFSLAGATVLQWAAGKGLMEVVKQRLENGADVNASDQDGCTPLIAASLGGQFEVATLLIEHGAKIDALATKDVTALIGAAASGCVEVVQFLVDKGAD</sequence>
<dbReference type="PANTHER" id="PTHR24171">
    <property type="entry name" value="ANKYRIN REPEAT DOMAIN-CONTAINING PROTEIN 39-RELATED"/>
    <property type="match status" value="1"/>
</dbReference>
<dbReference type="Pfam" id="PF12796">
    <property type="entry name" value="Ank_2"/>
    <property type="match status" value="1"/>
</dbReference>
<proteinExistence type="predicted"/>
<gene>
    <name evidence="4" type="ORF">M431DRAFT_76492</name>
</gene>
<protein>
    <submittedName>
        <fullName evidence="4">Uncharacterized protein</fullName>
    </submittedName>
</protein>
<dbReference type="PROSITE" id="PS50088">
    <property type="entry name" value="ANK_REPEAT"/>
    <property type="match status" value="3"/>
</dbReference>
<feature type="repeat" description="ANK" evidence="3">
    <location>
        <begin position="125"/>
        <end position="151"/>
    </location>
</feature>
<dbReference type="PANTHER" id="PTHR24171:SF9">
    <property type="entry name" value="ANKYRIN REPEAT DOMAIN-CONTAINING PROTEIN 39"/>
    <property type="match status" value="1"/>
</dbReference>
<dbReference type="InterPro" id="IPR036770">
    <property type="entry name" value="Ankyrin_rpt-contain_sf"/>
</dbReference>
<evidence type="ECO:0000256" key="2">
    <source>
        <dbReference type="ARBA" id="ARBA00023043"/>
    </source>
</evidence>
<evidence type="ECO:0000256" key="1">
    <source>
        <dbReference type="ARBA" id="ARBA00022737"/>
    </source>
</evidence>
<dbReference type="SUPFAM" id="SSF48403">
    <property type="entry name" value="Ankyrin repeat"/>
    <property type="match status" value="1"/>
</dbReference>
<evidence type="ECO:0000313" key="5">
    <source>
        <dbReference type="Proteomes" id="UP000241690"/>
    </source>
</evidence>
<dbReference type="GeneID" id="36631052"/>
<evidence type="ECO:0000256" key="3">
    <source>
        <dbReference type="PROSITE-ProRule" id="PRU00023"/>
    </source>
</evidence>
<name>A0A2T4AQB8_TRIHA</name>
<feature type="non-terminal residue" evidence="4">
    <location>
        <position position="151"/>
    </location>
</feature>